<evidence type="ECO:0000256" key="2">
    <source>
        <dbReference type="SAM" id="SignalP"/>
    </source>
</evidence>
<accession>A0ABD3G3K4</accession>
<feature type="chain" id="PRO_5044810945" evidence="2">
    <location>
        <begin position="23"/>
        <end position="347"/>
    </location>
</feature>
<gene>
    <name evidence="3" type="ORF">V7S43_002451</name>
</gene>
<dbReference type="EMBL" id="JBIMZQ010000003">
    <property type="protein sequence ID" value="KAL3673156.1"/>
    <property type="molecule type" value="Genomic_DNA"/>
</dbReference>
<proteinExistence type="predicted"/>
<name>A0ABD3G3K4_9STRA</name>
<evidence type="ECO:0000256" key="1">
    <source>
        <dbReference type="SAM" id="MobiDB-lite"/>
    </source>
</evidence>
<feature type="compositionally biased region" description="Polar residues" evidence="1">
    <location>
        <begin position="315"/>
        <end position="333"/>
    </location>
</feature>
<feature type="region of interest" description="Disordered" evidence="1">
    <location>
        <begin position="289"/>
        <end position="347"/>
    </location>
</feature>
<keyword evidence="2" id="KW-0732">Signal</keyword>
<protein>
    <submittedName>
        <fullName evidence="3">Uncharacterized protein</fullName>
    </submittedName>
</protein>
<reference evidence="3 4" key="1">
    <citation type="submission" date="2024-09" db="EMBL/GenBank/DDBJ databases">
        <title>Genome sequencing and assembly of Phytophthora oleae, isolate VK10A, causative agent of rot of olive drupes.</title>
        <authorList>
            <person name="Conti Taguali S."/>
            <person name="Riolo M."/>
            <person name="La Spada F."/>
            <person name="Cacciola S.O."/>
            <person name="Dionisio G."/>
        </authorList>
    </citation>
    <scope>NUCLEOTIDE SEQUENCE [LARGE SCALE GENOMIC DNA]</scope>
    <source>
        <strain evidence="3 4">VK10A</strain>
    </source>
</reference>
<feature type="region of interest" description="Disordered" evidence="1">
    <location>
        <begin position="195"/>
        <end position="266"/>
    </location>
</feature>
<evidence type="ECO:0000313" key="4">
    <source>
        <dbReference type="Proteomes" id="UP001632037"/>
    </source>
</evidence>
<comment type="caution">
    <text evidence="3">The sequence shown here is derived from an EMBL/GenBank/DDBJ whole genome shotgun (WGS) entry which is preliminary data.</text>
</comment>
<feature type="compositionally biased region" description="Low complexity" evidence="1">
    <location>
        <begin position="254"/>
        <end position="265"/>
    </location>
</feature>
<dbReference type="Proteomes" id="UP001632037">
    <property type="component" value="Unassembled WGS sequence"/>
</dbReference>
<evidence type="ECO:0000313" key="3">
    <source>
        <dbReference type="EMBL" id="KAL3673156.1"/>
    </source>
</evidence>
<keyword evidence="4" id="KW-1185">Reference proteome</keyword>
<dbReference type="AlphaFoldDB" id="A0ABD3G3K4"/>
<organism evidence="3 4">
    <name type="scientific">Phytophthora oleae</name>
    <dbReference type="NCBI Taxonomy" id="2107226"/>
    <lineage>
        <taxon>Eukaryota</taxon>
        <taxon>Sar</taxon>
        <taxon>Stramenopiles</taxon>
        <taxon>Oomycota</taxon>
        <taxon>Peronosporomycetes</taxon>
        <taxon>Peronosporales</taxon>
        <taxon>Peronosporaceae</taxon>
        <taxon>Phytophthora</taxon>
    </lineage>
</organism>
<sequence length="347" mass="36672">MVSPTTLFAVTVVACLSTSVNGHGYMTIPEAVPLANPDRAAVQADWNSISNDDDLIALYVEKAKEDGYDKDIRKLLNSDTKLYGADCGYSDPNATPKMPPSDGTATFSRGIAHHGPCEIWVGDKMALHDDDCAKTFSVPDYMSIKSVFKPVDYSSCSSSGCMFRFYWLAFQGSTSGKYVWQIYKDCIPLTGPGAGKTSTAGTNSVASNTTQSSDTEAPSSNSLSTQAPEVQTPSSTNAPSAPTTENTGNAPEVQATQAPTPAPQTWNVATQAPSMNAQLQVTNAPVWTNAPAAETPGTVAPFTQDQATPAPALITATNTPNSYSFNNRANTPNTPVPDQAQNPSFSF</sequence>
<feature type="compositionally biased region" description="Polar residues" evidence="1">
    <location>
        <begin position="196"/>
        <end position="249"/>
    </location>
</feature>
<feature type="signal peptide" evidence="2">
    <location>
        <begin position="1"/>
        <end position="22"/>
    </location>
</feature>